<sequence>MAAVPPGKQPINRERGISGVSAGNGINGSLSPSGMTPMRQRASFDKTSTRNGASIRSFQDSINQPSLPKGFESMLKTTTETGDIGLFSIKPSRLPQTSHALPRRGNGGYRENDLQRSRPTFSPYGVPLVDDRRRLPSYTGKGSSGVKSLYDSASVNSVNSSNRGFDDPDYRSYSMTQTASQSAYTLSNQRSYASLRSQQDGPALVQRPRSPFAYPTRLKRPGFRPSSPALTDGGEIDYSRRAEIDRIPYGAVRNVSSPASLYAQKRVPPPLSLRPDANRSTPSLLSQPSPKRRTPSPNLRQGNGMVVPDWHRRNGPPSINTSPARSTLSLSSTANFAPPSLSQSATNTPGKPSPLYYDYTEDFEVETQTRSNLEPPPQFQLQRTIHEDRPLSSALRPLANSLPSRLNGNSSHHLRASSSTSTIIRHPMRKNSAESGSGIPNNGGHIRAALSIDARNCENSAPSNSVLDDASSIDISSLGANAQELSSRVSRAFGLHPSPQFEVTITSNCEKTEVKETELALGEVDNVISKSGLQQRSSSLPTTKIAGLLETSPSIIEPQQTSTKGHTSEGIICTPGNQSPESLLDNTELQQPVEDTDECNGSSKFNSVRTSKVRSSGFSTITNGLDELADLIATDDAGRSNTFDNECTGLRRTPMMSPTLPRDSYFDSPSVHRTSPPLSLIKNTKQISAQNAATDKSLEDGLQLREGRIEEDKLPDYRPSEFQSLSDQAPSKIMPRSESPMLAPKPISPARELKLKNSVPQLMKSLPKIPDSSIRGSTVPGRSSLSDADMPFHLSKFSPEGNFGTIEEHTVISLPNDLPKTYSSTDKETVKKSTGQAELISSPVQKHKIDPSRENHGPRSSHMKLKLKVRNSVVEKTSSSDLRARKHEETFSWASSQDNHLPPINQEEKSGDLKPTKLKLKLIRATGSEASGTVRVNNASGDQSRSSNDLHVLCPKDLFTPTSGIDNIFRQVSKHLHSRRPSANSDQQCGDVIEMMQSQLSLNLSPRLNLSVPHADLSGNLPSPTDARSFFSDDSSHCNGGHGLRKRISNFRARVGVPYVARNGSYSCDDIVWRDQVGGVGQSPLAAKSVADLNAAGASFVDSPNPRRSEHRMHGHRLRAKVSEWFRGARAAISARVKSRSTTSTGNERLRASA</sequence>
<feature type="region of interest" description="Disordered" evidence="1">
    <location>
        <begin position="718"/>
        <end position="745"/>
    </location>
</feature>
<feature type="region of interest" description="Disordered" evidence="1">
    <location>
        <begin position="399"/>
        <end position="444"/>
    </location>
</feature>
<feature type="region of interest" description="Disordered" evidence="1">
    <location>
        <begin position="192"/>
        <end position="237"/>
    </location>
</feature>
<feature type="region of interest" description="Disordered" evidence="1">
    <location>
        <begin position="87"/>
        <end position="149"/>
    </location>
</feature>
<name>A0A4Z1K8G6_9HELO</name>
<feature type="region of interest" description="Disordered" evidence="1">
    <location>
        <begin position="266"/>
        <end position="357"/>
    </location>
</feature>
<evidence type="ECO:0000313" key="3">
    <source>
        <dbReference type="Proteomes" id="UP000297280"/>
    </source>
</evidence>
<dbReference type="AlphaFoldDB" id="A0A4Z1K8G6"/>
<proteinExistence type="predicted"/>
<feature type="compositionally biased region" description="Polar residues" evidence="1">
    <location>
        <begin position="774"/>
        <end position="786"/>
    </location>
</feature>
<reference evidence="2 3" key="1">
    <citation type="submission" date="2017-12" db="EMBL/GenBank/DDBJ databases">
        <title>Comparative genomics of Botrytis spp.</title>
        <authorList>
            <person name="Valero-Jimenez C.A."/>
            <person name="Tapia P."/>
            <person name="Veloso J."/>
            <person name="Silva-Moreno E."/>
            <person name="Staats M."/>
            <person name="Valdes J.H."/>
            <person name="Van Kan J.A.L."/>
        </authorList>
    </citation>
    <scope>NUCLEOTIDE SEQUENCE [LARGE SCALE GENOMIC DNA]</scope>
    <source>
        <strain evidence="2 3">MUCL3349</strain>
    </source>
</reference>
<feature type="compositionally biased region" description="Polar residues" evidence="1">
    <location>
        <begin position="317"/>
        <end position="350"/>
    </location>
</feature>
<evidence type="ECO:0000256" key="1">
    <source>
        <dbReference type="SAM" id="MobiDB-lite"/>
    </source>
</evidence>
<feature type="region of interest" description="Disordered" evidence="1">
    <location>
        <begin position="817"/>
        <end position="837"/>
    </location>
</feature>
<gene>
    <name evidence="2" type="ORF">BPOR_0963g00040</name>
</gene>
<evidence type="ECO:0000313" key="2">
    <source>
        <dbReference type="EMBL" id="TGO81950.1"/>
    </source>
</evidence>
<dbReference type="STRING" id="87229.A0A4Z1K8G6"/>
<keyword evidence="3" id="KW-1185">Reference proteome</keyword>
<protein>
    <submittedName>
        <fullName evidence="2">Uncharacterized protein</fullName>
    </submittedName>
</protein>
<feature type="region of interest" description="Disordered" evidence="1">
    <location>
        <begin position="766"/>
        <end position="786"/>
    </location>
</feature>
<feature type="region of interest" description="Disordered" evidence="1">
    <location>
        <begin position="1"/>
        <end position="68"/>
    </location>
</feature>
<dbReference type="EMBL" id="PQXO01000957">
    <property type="protein sequence ID" value="TGO81950.1"/>
    <property type="molecule type" value="Genomic_DNA"/>
</dbReference>
<accession>A0A4Z1K8G6</accession>
<feature type="region of interest" description="Disordered" evidence="1">
    <location>
        <begin position="871"/>
        <end position="913"/>
    </location>
</feature>
<comment type="caution">
    <text evidence="2">The sequence shown here is derived from an EMBL/GenBank/DDBJ whole genome shotgun (WGS) entry which is preliminary data.</text>
</comment>
<organism evidence="2 3">
    <name type="scientific">Botrytis porri</name>
    <dbReference type="NCBI Taxonomy" id="87229"/>
    <lineage>
        <taxon>Eukaryota</taxon>
        <taxon>Fungi</taxon>
        <taxon>Dikarya</taxon>
        <taxon>Ascomycota</taxon>
        <taxon>Pezizomycotina</taxon>
        <taxon>Leotiomycetes</taxon>
        <taxon>Helotiales</taxon>
        <taxon>Sclerotiniaceae</taxon>
        <taxon>Botrytis</taxon>
    </lineage>
</organism>
<feature type="compositionally biased region" description="Polar residues" evidence="1">
    <location>
        <begin position="49"/>
        <end position="66"/>
    </location>
</feature>
<dbReference type="Proteomes" id="UP000297280">
    <property type="component" value="Unassembled WGS sequence"/>
</dbReference>
<feature type="compositionally biased region" description="Polar residues" evidence="1">
    <location>
        <begin position="278"/>
        <end position="301"/>
    </location>
</feature>